<dbReference type="Pfam" id="PF08459">
    <property type="entry name" value="UvrC_RNaseH_dom"/>
    <property type="match status" value="1"/>
</dbReference>
<dbReference type="Pfam" id="PF22920">
    <property type="entry name" value="UvrC_RNaseH"/>
    <property type="match status" value="1"/>
</dbReference>
<keyword evidence="4" id="KW-0267">Excision nuclease</keyword>
<dbReference type="InterPro" id="IPR036876">
    <property type="entry name" value="UVR_dom_sf"/>
</dbReference>
<evidence type="ECO:0008006" key="10">
    <source>
        <dbReference type="Google" id="ProtNLM"/>
    </source>
</evidence>
<dbReference type="InterPro" id="IPR001162">
    <property type="entry name" value="UvrC_RNase_H_dom"/>
</dbReference>
<dbReference type="InterPro" id="IPR038476">
    <property type="entry name" value="UvrC_RNase_H_dom_sf"/>
</dbReference>
<dbReference type="InterPro" id="IPR047296">
    <property type="entry name" value="GIY-YIG_UvrC_Cho"/>
</dbReference>
<dbReference type="Pfam" id="PF02151">
    <property type="entry name" value="UVR"/>
    <property type="match status" value="1"/>
</dbReference>
<evidence type="ECO:0000259" key="6">
    <source>
        <dbReference type="PROSITE" id="PS50151"/>
    </source>
</evidence>
<dbReference type="GO" id="GO:0009380">
    <property type="term" value="C:excinuclease repair complex"/>
    <property type="evidence" value="ECO:0007669"/>
    <property type="project" value="InterPro"/>
</dbReference>
<evidence type="ECO:0000256" key="3">
    <source>
        <dbReference type="ARBA" id="ARBA00022769"/>
    </source>
</evidence>
<sequence length="607" mass="68046">VSVDPELVSKLTTKPGVYIFRDMGRHVLYVGKAKSIRARVRSYFQREADLGAKNRMLVSEVDSVETIVVGSEAEALILEANLIKEYRPRFNILLRDDKQYPYIKVTVQEPFPRVYVTRRVVNDGSRYFGPYTSVGPMRQALEVVKRVHTVRSCRYDLPKDGPERACLDYHIGRCEAPCIGLQSETDYRAMIDEILQILEGDIEGIRCTVEQRMKSASDALDFERAATLRDALVGLDTLTHEQRVQRAQGGSLDIIGMARDGELGAGVVLKVRSGLLLGRESLRFGRIFQESDAELLGSFISRHYLGGGPVLADLPRQVLLPRDIPDRAVFTQVLSESVGRRVELVVPIRGEKRALIDLAEQNSRQVLEDRVTALAYAADRAEDALFSLQDALDLKVVPRLMACFDISHTQGTETVASAVVFENGEPKRAGYRHMRIKGAWGNDDFRSMKEAVGRYFRRQRDEGKPLPDLTVVDGGKAQLTAAVTALDDAGISDVSVIALAKKQEEVFLPGQSQPVHLDRRNRALHLLQRIRDEAHRFAVRYNRKLRGRRTLRSELGEIPGIGHHRQTVLLRRFGSLQGVKEASKEDIARVPGFSEALASRILTYLGR</sequence>
<organism evidence="9">
    <name type="scientific">marine metagenome</name>
    <dbReference type="NCBI Taxonomy" id="408172"/>
    <lineage>
        <taxon>unclassified sequences</taxon>
        <taxon>metagenomes</taxon>
        <taxon>ecological metagenomes</taxon>
    </lineage>
</organism>
<dbReference type="InterPro" id="IPR050066">
    <property type="entry name" value="UvrABC_protein_C"/>
</dbReference>
<protein>
    <recommendedName>
        <fullName evidence="10">Excinuclease ABC subunit C</fullName>
    </recommendedName>
</protein>
<keyword evidence="2" id="KW-0227">DNA damage</keyword>
<dbReference type="SUPFAM" id="SSF47781">
    <property type="entry name" value="RuvA domain 2-like"/>
    <property type="match status" value="1"/>
</dbReference>
<proteinExistence type="inferred from homology"/>
<keyword evidence="5" id="KW-0234">DNA repair</keyword>
<dbReference type="SUPFAM" id="SSF82771">
    <property type="entry name" value="GIY-YIG endonuclease"/>
    <property type="match status" value="1"/>
</dbReference>
<dbReference type="InterPro" id="IPR010994">
    <property type="entry name" value="RuvA_2-like"/>
</dbReference>
<keyword evidence="1" id="KW-0963">Cytoplasm</keyword>
<keyword evidence="3" id="KW-0228">DNA excision</keyword>
<dbReference type="SUPFAM" id="SSF46600">
    <property type="entry name" value="C-terminal UvrC-binding domain of UvrB"/>
    <property type="match status" value="1"/>
</dbReference>
<dbReference type="InterPro" id="IPR001943">
    <property type="entry name" value="UVR_dom"/>
</dbReference>
<dbReference type="InterPro" id="IPR004791">
    <property type="entry name" value="UvrC"/>
</dbReference>
<dbReference type="GO" id="GO:0006289">
    <property type="term" value="P:nucleotide-excision repair"/>
    <property type="evidence" value="ECO:0007669"/>
    <property type="project" value="InterPro"/>
</dbReference>
<evidence type="ECO:0000256" key="5">
    <source>
        <dbReference type="ARBA" id="ARBA00023204"/>
    </source>
</evidence>
<dbReference type="NCBIfam" id="TIGR00194">
    <property type="entry name" value="uvrC"/>
    <property type="match status" value="1"/>
</dbReference>
<dbReference type="HAMAP" id="MF_00203">
    <property type="entry name" value="UvrC"/>
    <property type="match status" value="1"/>
</dbReference>
<evidence type="ECO:0000259" key="8">
    <source>
        <dbReference type="PROSITE" id="PS50165"/>
    </source>
</evidence>
<feature type="domain" description="UvrC family homology region profile" evidence="8">
    <location>
        <begin position="254"/>
        <end position="482"/>
    </location>
</feature>
<feature type="domain" description="UVR" evidence="6">
    <location>
        <begin position="203"/>
        <end position="238"/>
    </location>
</feature>
<dbReference type="GO" id="GO:0009381">
    <property type="term" value="F:excinuclease ABC activity"/>
    <property type="evidence" value="ECO:0007669"/>
    <property type="project" value="InterPro"/>
</dbReference>
<evidence type="ECO:0000256" key="2">
    <source>
        <dbReference type="ARBA" id="ARBA00022763"/>
    </source>
</evidence>
<dbReference type="AlphaFoldDB" id="A0A381VND5"/>
<reference evidence="9" key="1">
    <citation type="submission" date="2018-05" db="EMBL/GenBank/DDBJ databases">
        <authorList>
            <person name="Lanie J.A."/>
            <person name="Ng W.-L."/>
            <person name="Kazmierczak K.M."/>
            <person name="Andrzejewski T.M."/>
            <person name="Davidsen T.M."/>
            <person name="Wayne K.J."/>
            <person name="Tettelin H."/>
            <person name="Glass J.I."/>
            <person name="Rusch D."/>
            <person name="Podicherti R."/>
            <person name="Tsui H.-C.T."/>
            <person name="Winkler M.E."/>
        </authorList>
    </citation>
    <scope>NUCLEOTIDE SEQUENCE</scope>
</reference>
<dbReference type="PROSITE" id="PS50165">
    <property type="entry name" value="UVRC"/>
    <property type="match status" value="1"/>
</dbReference>
<dbReference type="Gene3D" id="1.10.150.20">
    <property type="entry name" value="5' to 3' exonuclease, C-terminal subdomain"/>
    <property type="match status" value="1"/>
</dbReference>
<name>A0A381VND5_9ZZZZ</name>
<dbReference type="EMBL" id="UINC01009315">
    <property type="protein sequence ID" value="SVA41792.1"/>
    <property type="molecule type" value="Genomic_DNA"/>
</dbReference>
<feature type="domain" description="GIY-YIG" evidence="7">
    <location>
        <begin position="13"/>
        <end position="92"/>
    </location>
</feature>
<evidence type="ECO:0000256" key="4">
    <source>
        <dbReference type="ARBA" id="ARBA00022881"/>
    </source>
</evidence>
<dbReference type="PANTHER" id="PTHR30562:SF1">
    <property type="entry name" value="UVRABC SYSTEM PROTEIN C"/>
    <property type="match status" value="1"/>
</dbReference>
<dbReference type="PROSITE" id="PS50151">
    <property type="entry name" value="UVR"/>
    <property type="match status" value="1"/>
</dbReference>
<dbReference type="Pfam" id="PF14520">
    <property type="entry name" value="HHH_5"/>
    <property type="match status" value="1"/>
</dbReference>
<dbReference type="Gene3D" id="3.40.1440.10">
    <property type="entry name" value="GIY-YIG endonuclease"/>
    <property type="match status" value="1"/>
</dbReference>
<feature type="non-terminal residue" evidence="9">
    <location>
        <position position="1"/>
    </location>
</feature>
<dbReference type="NCBIfam" id="NF001824">
    <property type="entry name" value="PRK00558.1-5"/>
    <property type="match status" value="1"/>
</dbReference>
<evidence type="ECO:0000256" key="1">
    <source>
        <dbReference type="ARBA" id="ARBA00022490"/>
    </source>
</evidence>
<dbReference type="PROSITE" id="PS50164">
    <property type="entry name" value="GIY_YIG"/>
    <property type="match status" value="1"/>
</dbReference>
<accession>A0A381VND5</accession>
<dbReference type="CDD" id="cd10434">
    <property type="entry name" value="GIY-YIG_UvrC_Cho"/>
    <property type="match status" value="1"/>
</dbReference>
<evidence type="ECO:0000259" key="7">
    <source>
        <dbReference type="PROSITE" id="PS50164"/>
    </source>
</evidence>
<dbReference type="FunFam" id="3.40.1440.10:FF:000001">
    <property type="entry name" value="UvrABC system protein C"/>
    <property type="match status" value="1"/>
</dbReference>
<dbReference type="InterPro" id="IPR035901">
    <property type="entry name" value="GIY-YIG_endonuc_sf"/>
</dbReference>
<gene>
    <name evidence="9" type="ORF">METZ01_LOCUS94646</name>
</gene>
<evidence type="ECO:0000313" key="9">
    <source>
        <dbReference type="EMBL" id="SVA41792.1"/>
    </source>
</evidence>
<dbReference type="InterPro" id="IPR000305">
    <property type="entry name" value="GIY-YIG_endonuc"/>
</dbReference>
<dbReference type="Pfam" id="PF01541">
    <property type="entry name" value="GIY-YIG"/>
    <property type="match status" value="1"/>
</dbReference>
<dbReference type="Gene3D" id="4.10.860.10">
    <property type="entry name" value="UVR domain"/>
    <property type="match status" value="1"/>
</dbReference>
<dbReference type="PANTHER" id="PTHR30562">
    <property type="entry name" value="UVRC/OXIDOREDUCTASE"/>
    <property type="match status" value="1"/>
</dbReference>
<dbReference type="Gene3D" id="3.30.420.340">
    <property type="entry name" value="UvrC, RNAse H endonuclease domain"/>
    <property type="match status" value="1"/>
</dbReference>
<dbReference type="SMART" id="SM00465">
    <property type="entry name" value="GIYc"/>
    <property type="match status" value="1"/>
</dbReference>